<sequence>MCSSAAQPQTKAVRPQGRANSELQNVAPAAGRRPQNKKKIDVNKKPYI</sequence>
<name>H6L167_SAPGL</name>
<feature type="region of interest" description="Disordered" evidence="1">
    <location>
        <begin position="1"/>
        <end position="48"/>
    </location>
</feature>
<evidence type="ECO:0000313" key="3">
    <source>
        <dbReference type="Proteomes" id="UP000007519"/>
    </source>
</evidence>
<evidence type="ECO:0000313" key="2">
    <source>
        <dbReference type="EMBL" id="AFC26103.1"/>
    </source>
</evidence>
<dbReference type="KEGG" id="sgn:SGRA_3378"/>
<protein>
    <submittedName>
        <fullName evidence="2">Uncharacterized protein</fullName>
    </submittedName>
</protein>
<dbReference type="HOGENOM" id="CLU_190754_1_0_10"/>
<feature type="compositionally biased region" description="Basic and acidic residues" evidence="1">
    <location>
        <begin position="38"/>
        <end position="48"/>
    </location>
</feature>
<proteinExistence type="predicted"/>
<keyword evidence="3" id="KW-1185">Reference proteome</keyword>
<dbReference type="STRING" id="984262.SGRA_3378"/>
<feature type="compositionally biased region" description="Polar residues" evidence="1">
    <location>
        <begin position="1"/>
        <end position="10"/>
    </location>
</feature>
<dbReference type="EMBL" id="CP002831">
    <property type="protein sequence ID" value="AFC26103.1"/>
    <property type="molecule type" value="Genomic_DNA"/>
</dbReference>
<dbReference type="AlphaFoldDB" id="H6L167"/>
<reference evidence="2 3" key="1">
    <citation type="journal article" date="2012" name="Stand. Genomic Sci.">
        <title>Complete genome sequencing and analysis of Saprospira grandis str. Lewin, a predatory marine bacterium.</title>
        <authorList>
            <person name="Saw J.H."/>
            <person name="Yuryev A."/>
            <person name="Kanbe M."/>
            <person name="Hou S."/>
            <person name="Young A.G."/>
            <person name="Aizawa S."/>
            <person name="Alam M."/>
        </authorList>
    </citation>
    <scope>NUCLEOTIDE SEQUENCE [LARGE SCALE GENOMIC DNA]</scope>
    <source>
        <strain evidence="2 3">Lewin</strain>
    </source>
</reference>
<evidence type="ECO:0000256" key="1">
    <source>
        <dbReference type="SAM" id="MobiDB-lite"/>
    </source>
</evidence>
<dbReference type="Proteomes" id="UP000007519">
    <property type="component" value="Chromosome"/>
</dbReference>
<organism evidence="2 3">
    <name type="scientific">Saprospira grandis (strain Lewin)</name>
    <dbReference type="NCBI Taxonomy" id="984262"/>
    <lineage>
        <taxon>Bacteria</taxon>
        <taxon>Pseudomonadati</taxon>
        <taxon>Bacteroidota</taxon>
        <taxon>Saprospiria</taxon>
        <taxon>Saprospirales</taxon>
        <taxon>Saprospiraceae</taxon>
        <taxon>Saprospira</taxon>
    </lineage>
</organism>
<accession>H6L167</accession>
<gene>
    <name evidence="2" type="ordered locus">SGRA_3378</name>
</gene>